<evidence type="ECO:0000313" key="7">
    <source>
        <dbReference type="Proteomes" id="UP000185221"/>
    </source>
</evidence>
<reference evidence="7" key="1">
    <citation type="submission" date="2016-11" db="EMBL/GenBank/DDBJ databases">
        <authorList>
            <person name="Varghese N."/>
            <person name="Submissions S."/>
        </authorList>
    </citation>
    <scope>NUCLEOTIDE SEQUENCE [LARGE SCALE GENOMIC DNA]</scope>
    <source>
        <strain evidence="7">DSM 15292</strain>
    </source>
</reference>
<dbReference type="SUPFAM" id="SSF51905">
    <property type="entry name" value="FAD/NAD(P)-binding domain"/>
    <property type="match status" value="1"/>
</dbReference>
<keyword evidence="4" id="KW-0560">Oxidoreductase</keyword>
<dbReference type="GO" id="GO:0008115">
    <property type="term" value="F:sarcosine oxidase activity"/>
    <property type="evidence" value="ECO:0007669"/>
    <property type="project" value="TreeGrafter"/>
</dbReference>
<proteinExistence type="predicted"/>
<dbReference type="NCBIfam" id="NF008425">
    <property type="entry name" value="PRK11259.1"/>
    <property type="match status" value="1"/>
</dbReference>
<dbReference type="Pfam" id="PF01266">
    <property type="entry name" value="DAO"/>
    <property type="match status" value="1"/>
</dbReference>
<dbReference type="InterPro" id="IPR045170">
    <property type="entry name" value="MTOX"/>
</dbReference>
<dbReference type="GO" id="GO:0050660">
    <property type="term" value="F:flavin adenine dinucleotide binding"/>
    <property type="evidence" value="ECO:0007669"/>
    <property type="project" value="InterPro"/>
</dbReference>
<evidence type="ECO:0000256" key="1">
    <source>
        <dbReference type="ARBA" id="ARBA00001974"/>
    </source>
</evidence>
<keyword evidence="2" id="KW-0285">Flavoprotein</keyword>
<keyword evidence="7" id="KW-1185">Reference proteome</keyword>
<dbReference type="PANTHER" id="PTHR10961:SF7">
    <property type="entry name" value="FAD DEPENDENT OXIDOREDUCTASE DOMAIN-CONTAINING PROTEIN"/>
    <property type="match status" value="1"/>
</dbReference>
<sequence>MKFRDFEVIVIGLGAVGSATLFQLSKAGVSVLGIDRFDPPHHFGSSHGETRITRLAVGESDAYVPMVKRSHEIWREIESISGNSIFTECGGVLLDSGKTPWAKHGVEGFFKNTVTIADQFGIAHQMMSSDQLKMKYPLFQLEEEGTAYFEYSAGYLKPEEAIRVQINLAEMNGAIVLRNSPVLQVKKRSDSKVQVELEGESLVADVVINCTGGWIKDFLSQAGRSNLKICRQLLHWVKIDQEDWKDYPVFMWGHGPNPEDFIYGFPSLDGVSIKMATESFEAVDHPDQIIREVGEEEQQRFWKEQVEPRFGGLKPEFLKSEVCFYTVTKDAKFIIQKNVDNEREWMVSACSGHGFKHSAALGEYLADRVLQRTPRFIL</sequence>
<comment type="cofactor">
    <cofactor evidence="1">
        <name>FAD</name>
        <dbReference type="ChEBI" id="CHEBI:57692"/>
    </cofactor>
</comment>
<dbReference type="InterPro" id="IPR006076">
    <property type="entry name" value="FAD-dep_OxRdtase"/>
</dbReference>
<evidence type="ECO:0000256" key="3">
    <source>
        <dbReference type="ARBA" id="ARBA00022827"/>
    </source>
</evidence>
<accession>A0A1N6GK53</accession>
<dbReference type="OrthoDB" id="571248at2"/>
<dbReference type="SUPFAM" id="SSF54373">
    <property type="entry name" value="FAD-linked reductases, C-terminal domain"/>
    <property type="match status" value="1"/>
</dbReference>
<dbReference type="InterPro" id="IPR036188">
    <property type="entry name" value="FAD/NAD-bd_sf"/>
</dbReference>
<evidence type="ECO:0000259" key="5">
    <source>
        <dbReference type="Pfam" id="PF01266"/>
    </source>
</evidence>
<dbReference type="EMBL" id="FSRC01000002">
    <property type="protein sequence ID" value="SIO07867.1"/>
    <property type="molecule type" value="Genomic_DNA"/>
</dbReference>
<protein>
    <submittedName>
        <fullName evidence="6">Sarcosine oxidase</fullName>
    </submittedName>
</protein>
<dbReference type="STRING" id="226505.SAMN05444394_3313"/>
<feature type="domain" description="FAD dependent oxidoreductase" evidence="5">
    <location>
        <begin position="8"/>
        <end position="368"/>
    </location>
</feature>
<dbReference type="PANTHER" id="PTHR10961">
    <property type="entry name" value="PEROXISOMAL SARCOSINE OXIDASE"/>
    <property type="match status" value="1"/>
</dbReference>
<gene>
    <name evidence="6" type="ORF">SAMN05444394_3313</name>
</gene>
<name>A0A1N6GK53_9BACT</name>
<evidence type="ECO:0000313" key="6">
    <source>
        <dbReference type="EMBL" id="SIO07867.1"/>
    </source>
</evidence>
<dbReference type="AlphaFoldDB" id="A0A1N6GK53"/>
<evidence type="ECO:0000256" key="4">
    <source>
        <dbReference type="ARBA" id="ARBA00023002"/>
    </source>
</evidence>
<keyword evidence="3" id="KW-0274">FAD</keyword>
<dbReference type="Gene3D" id="3.50.50.60">
    <property type="entry name" value="FAD/NAD(P)-binding domain"/>
    <property type="match status" value="1"/>
</dbReference>
<dbReference type="Proteomes" id="UP000185221">
    <property type="component" value="Unassembled WGS sequence"/>
</dbReference>
<dbReference type="RefSeq" id="WP_074226060.1">
    <property type="nucleotide sequence ID" value="NZ_FSRC01000002.1"/>
</dbReference>
<evidence type="ECO:0000256" key="2">
    <source>
        <dbReference type="ARBA" id="ARBA00022630"/>
    </source>
</evidence>
<organism evidence="6 7">
    <name type="scientific">Algoriphagus halophilus</name>
    <dbReference type="NCBI Taxonomy" id="226505"/>
    <lineage>
        <taxon>Bacteria</taxon>
        <taxon>Pseudomonadati</taxon>
        <taxon>Bacteroidota</taxon>
        <taxon>Cytophagia</taxon>
        <taxon>Cytophagales</taxon>
        <taxon>Cyclobacteriaceae</taxon>
        <taxon>Algoriphagus</taxon>
    </lineage>
</organism>
<dbReference type="Gene3D" id="3.30.9.10">
    <property type="entry name" value="D-Amino Acid Oxidase, subunit A, domain 2"/>
    <property type="match status" value="1"/>
</dbReference>